<proteinExistence type="predicted"/>
<dbReference type="EMBL" id="RCXO01000003">
    <property type="protein sequence ID" value="RYT82209.1"/>
    <property type="molecule type" value="Genomic_DNA"/>
</dbReference>
<evidence type="ECO:0000256" key="1">
    <source>
        <dbReference type="SAM" id="SignalP"/>
    </source>
</evidence>
<comment type="caution">
    <text evidence="2">The sequence shown here is derived from an EMBL/GenBank/DDBJ whole genome shotgun (WGS) entry which is preliminary data.</text>
</comment>
<keyword evidence="3" id="KW-1185">Reference proteome</keyword>
<reference evidence="2 3" key="1">
    <citation type="journal article" date="2019" name="Science, e1252229">
        <title>Invertible promoters mediate bacterial phase variation, antibiotic resistance, and host adaptation in the gut.</title>
        <authorList>
            <person name="Jiang X."/>
            <person name="Hall A.B."/>
            <person name="Arthur T.D."/>
            <person name="Plichta D.R."/>
            <person name="Covington C.T."/>
            <person name="Poyet M."/>
            <person name="Crothers J."/>
            <person name="Moses P.L."/>
            <person name="Tolonen A.C."/>
            <person name="Vlamakis H."/>
            <person name="Alm E.J."/>
            <person name="Xavier R.J."/>
        </authorList>
    </citation>
    <scope>NUCLEOTIDE SEQUENCE [LARGE SCALE GENOMIC DNA]</scope>
    <source>
        <strain evidence="3">bf_0095</strain>
    </source>
</reference>
<protein>
    <submittedName>
        <fullName evidence="2">6-bladed beta-propeller</fullName>
    </submittedName>
</protein>
<keyword evidence="1" id="KW-0732">Signal</keyword>
<accession>A0A4Q5HJY2</accession>
<gene>
    <name evidence="2" type="ORF">EAJ06_04320</name>
</gene>
<dbReference type="RefSeq" id="WP_130069808.1">
    <property type="nucleotide sequence ID" value="NZ_RCXO01000003.1"/>
</dbReference>
<evidence type="ECO:0000313" key="3">
    <source>
        <dbReference type="Proteomes" id="UP000291191"/>
    </source>
</evidence>
<evidence type="ECO:0000313" key="2">
    <source>
        <dbReference type="EMBL" id="RYT82209.1"/>
    </source>
</evidence>
<dbReference type="OrthoDB" id="1050233at2"/>
<dbReference type="AlphaFoldDB" id="A0A4Q5HJY2"/>
<dbReference type="Proteomes" id="UP000291191">
    <property type="component" value="Unassembled WGS sequence"/>
</dbReference>
<sequence length="332" mass="37968">MKLVLYLLVILFCGACTSRETNEKWQNRRANIVNVKDDVKEIDTDDVLIGAVAQPYMCGEYLAVIDYKSFDKLVHVFDKHTFKHILSLGDIGQGPTEIAVIGSIAWNEKEHDLYVTDNGQRKILRYNLDSLLNDSLYAPTVKLKFGNVPFPDDYYYINDTLSYGSFVETSISSFKQTSGKWNMITGEAELIDYVHPADKKKRVAFAVSPRNNTLVECNRRYDLISLYNLNGELQCNVYGPNWDKNGDGKEHFADAAICGDKIVVSYTGEDWNHNDGAKILHVFNIAGDYLKTLDIGRRINRLCCDEENKRIIMNLDDEYQFAYLDLEKYISN</sequence>
<dbReference type="Pfam" id="PF17170">
    <property type="entry name" value="DUF5128"/>
    <property type="match status" value="1"/>
</dbReference>
<dbReference type="SUPFAM" id="SSF50969">
    <property type="entry name" value="YVTN repeat-like/Quinoprotein amine dehydrogenase"/>
    <property type="match status" value="1"/>
</dbReference>
<feature type="chain" id="PRO_5020226017" evidence="1">
    <location>
        <begin position="19"/>
        <end position="332"/>
    </location>
</feature>
<name>A0A4Q5HJY2_9BACE</name>
<organism evidence="2 3">
    <name type="scientific">Bacteroides intestinalis</name>
    <dbReference type="NCBI Taxonomy" id="329854"/>
    <lineage>
        <taxon>Bacteria</taxon>
        <taxon>Pseudomonadati</taxon>
        <taxon>Bacteroidota</taxon>
        <taxon>Bacteroidia</taxon>
        <taxon>Bacteroidales</taxon>
        <taxon>Bacteroidaceae</taxon>
        <taxon>Bacteroides</taxon>
    </lineage>
</organism>
<dbReference type="InterPro" id="IPR011044">
    <property type="entry name" value="Quino_amine_DH_bsu"/>
</dbReference>
<feature type="signal peptide" evidence="1">
    <location>
        <begin position="1"/>
        <end position="18"/>
    </location>
</feature>